<dbReference type="Proteomes" id="UP000179252">
    <property type="component" value="Unassembled WGS sequence"/>
</dbReference>
<proteinExistence type="predicted"/>
<sequence length="133" mass="15327">MIQEADQNSSPETANLELIADLMSREADNYDVFVVVRLMDRPGLYFLYDRTQYIRDIELSNEEGMRDSLRFFWESHGMLPRPTHTFLIDIKSTDAFLKVAEKAIIEGKVEGGVRNTKYLLARLQSLTTAHPTE</sequence>
<organism evidence="1 2">
    <name type="scientific">Candidatus Curtissbacteria bacterium RBG_13_40_7</name>
    <dbReference type="NCBI Taxonomy" id="1797706"/>
    <lineage>
        <taxon>Bacteria</taxon>
        <taxon>Candidatus Curtissiibacteriota</taxon>
    </lineage>
</organism>
<reference evidence="1 2" key="1">
    <citation type="journal article" date="2016" name="Nat. Commun.">
        <title>Thousands of microbial genomes shed light on interconnected biogeochemical processes in an aquifer system.</title>
        <authorList>
            <person name="Anantharaman K."/>
            <person name="Brown C.T."/>
            <person name="Hug L.A."/>
            <person name="Sharon I."/>
            <person name="Castelle C.J."/>
            <person name="Probst A.J."/>
            <person name="Thomas B.C."/>
            <person name="Singh A."/>
            <person name="Wilkins M.J."/>
            <person name="Karaoz U."/>
            <person name="Brodie E.L."/>
            <person name="Williams K.H."/>
            <person name="Hubbard S.S."/>
            <person name="Banfield J.F."/>
        </authorList>
    </citation>
    <scope>NUCLEOTIDE SEQUENCE [LARGE SCALE GENOMIC DNA]</scope>
</reference>
<name>A0A1F5FYV7_9BACT</name>
<protein>
    <submittedName>
        <fullName evidence="1">Uncharacterized protein</fullName>
    </submittedName>
</protein>
<dbReference type="EMBL" id="MFAU01000011">
    <property type="protein sequence ID" value="OGD84798.1"/>
    <property type="molecule type" value="Genomic_DNA"/>
</dbReference>
<dbReference type="AlphaFoldDB" id="A0A1F5FYV7"/>
<gene>
    <name evidence="1" type="ORF">A2165_02135</name>
</gene>
<evidence type="ECO:0000313" key="1">
    <source>
        <dbReference type="EMBL" id="OGD84798.1"/>
    </source>
</evidence>
<evidence type="ECO:0000313" key="2">
    <source>
        <dbReference type="Proteomes" id="UP000179252"/>
    </source>
</evidence>
<comment type="caution">
    <text evidence="1">The sequence shown here is derived from an EMBL/GenBank/DDBJ whole genome shotgun (WGS) entry which is preliminary data.</text>
</comment>
<accession>A0A1F5FYV7</accession>